<organism evidence="6 7">
    <name type="scientific">Angomonas deanei</name>
    <dbReference type="NCBI Taxonomy" id="59799"/>
    <lineage>
        <taxon>Eukaryota</taxon>
        <taxon>Discoba</taxon>
        <taxon>Euglenozoa</taxon>
        <taxon>Kinetoplastea</taxon>
        <taxon>Metakinetoplastina</taxon>
        <taxon>Trypanosomatida</taxon>
        <taxon>Trypanosomatidae</taxon>
        <taxon>Strigomonadinae</taxon>
        <taxon>Angomonas</taxon>
    </lineage>
</organism>
<evidence type="ECO:0000256" key="1">
    <source>
        <dbReference type="ARBA" id="ARBA00022603"/>
    </source>
</evidence>
<dbReference type="VEuPathDB" id="TriTrypDB:ADEAN_000453600"/>
<dbReference type="CDD" id="cd02440">
    <property type="entry name" value="AdoMet_MTases"/>
    <property type="match status" value="1"/>
</dbReference>
<keyword evidence="2 6" id="KW-0808">Transferase</keyword>
<dbReference type="EMBL" id="LR877152">
    <property type="protein sequence ID" value="CAD2217058.1"/>
    <property type="molecule type" value="Genomic_DNA"/>
</dbReference>
<dbReference type="PANTHER" id="PTHR43667">
    <property type="entry name" value="CYCLOPROPANE-FATTY-ACYL-PHOSPHOLIPID SYNTHASE"/>
    <property type="match status" value="1"/>
</dbReference>
<dbReference type="InterPro" id="IPR029063">
    <property type="entry name" value="SAM-dependent_MTases_sf"/>
</dbReference>
<feature type="compositionally biased region" description="Basic and acidic residues" evidence="5">
    <location>
        <begin position="20"/>
        <end position="39"/>
    </location>
</feature>
<dbReference type="PANTHER" id="PTHR43667:SF1">
    <property type="entry name" value="CYCLOPROPANE-FATTY-ACYL-PHOSPHOLIPID SYNTHASE"/>
    <property type="match status" value="1"/>
</dbReference>
<dbReference type="Pfam" id="PF02353">
    <property type="entry name" value="CMAS"/>
    <property type="match status" value="1"/>
</dbReference>
<feature type="region of interest" description="Disordered" evidence="5">
    <location>
        <begin position="218"/>
        <end position="238"/>
    </location>
</feature>
<keyword evidence="4" id="KW-0443">Lipid metabolism</keyword>
<feature type="compositionally biased region" description="Basic and acidic residues" evidence="5">
    <location>
        <begin position="1"/>
        <end position="11"/>
    </location>
</feature>
<feature type="region of interest" description="Disordered" evidence="5">
    <location>
        <begin position="1"/>
        <end position="43"/>
    </location>
</feature>
<dbReference type="Proteomes" id="UP000515908">
    <property type="component" value="Chromosome 08"/>
</dbReference>
<name>A0A7G2CBB2_9TRYP</name>
<proteinExistence type="predicted"/>
<accession>A0A7G2CBB2</accession>
<keyword evidence="7" id="KW-1185">Reference proteome</keyword>
<evidence type="ECO:0000313" key="7">
    <source>
        <dbReference type="Proteomes" id="UP000515908"/>
    </source>
</evidence>
<dbReference type="AlphaFoldDB" id="A0A7G2CBB2"/>
<dbReference type="GO" id="GO:0032259">
    <property type="term" value="P:methylation"/>
    <property type="evidence" value="ECO:0007669"/>
    <property type="project" value="UniProtKB-KW"/>
</dbReference>
<evidence type="ECO:0000313" key="6">
    <source>
        <dbReference type="EMBL" id="CAD2217058.1"/>
    </source>
</evidence>
<evidence type="ECO:0000256" key="3">
    <source>
        <dbReference type="ARBA" id="ARBA00022691"/>
    </source>
</evidence>
<dbReference type="Gene3D" id="3.40.50.150">
    <property type="entry name" value="Vaccinia Virus protein VP39"/>
    <property type="match status" value="1"/>
</dbReference>
<evidence type="ECO:0000256" key="5">
    <source>
        <dbReference type="SAM" id="MobiDB-lite"/>
    </source>
</evidence>
<dbReference type="GO" id="GO:0008168">
    <property type="term" value="F:methyltransferase activity"/>
    <property type="evidence" value="ECO:0007669"/>
    <property type="project" value="UniProtKB-KW"/>
</dbReference>
<dbReference type="InterPro" id="IPR050723">
    <property type="entry name" value="CFA/CMAS"/>
</dbReference>
<protein>
    <submittedName>
        <fullName evidence="6">Mycolic acid cyclopropane synthetase/Methyltransferase domain/Nodulation protein S (NodS)/Methyltransferase small domain containing protein, putative</fullName>
    </submittedName>
</protein>
<reference evidence="6 7" key="1">
    <citation type="submission" date="2020-08" db="EMBL/GenBank/DDBJ databases">
        <authorList>
            <person name="Newling K."/>
            <person name="Davey J."/>
            <person name="Forrester S."/>
        </authorList>
    </citation>
    <scope>NUCLEOTIDE SEQUENCE [LARGE SCALE GENOMIC DNA]</scope>
    <source>
        <strain evidence="7">Crithidia deanei Carvalho (ATCC PRA-265)</strain>
    </source>
</reference>
<evidence type="ECO:0000256" key="4">
    <source>
        <dbReference type="ARBA" id="ARBA00023098"/>
    </source>
</evidence>
<sequence length="512" mass="58808">MSNKSEEKAERFSNSGKADYPSDHNEAAKKEEEAEKKGSEVASNQAGEFKVPCFGGVKGNGSDFEMSEEEYTKLQKQEEKYREIGQKILGLADININGTRPWDMKINNPLIYRRVIQKGTLGLGEGFMEGWWDSNDFFALDQFFSQALTGGIEYYFPNNAKDTMNILKAKLFNPQTKSKSKKVGLQHYDIGNTFFENMLGKYMQYSCAYWEKTVVGEEEEEDEKASKEEVVTKTTPPKRKSCIPGTRIVQVKTLEEAQMIKLKMIGDKLNLTPRNGNDQDDAEHPLLEVLDVGCGWGGLALFLAEHYYVKVTGITISEEQKKMAQERTQHNGNITILNQDYRDMKFERKFNRIVSVGMFEHVGPKNYKTYFKHIHRLIDETDEEAVFLLHTIGSKTTMDSADQWYLKYIFPGGCLPSISNFGKSIEGLFVVEDLHNFGYFYGKTLLAWRENFLNYWMTNPPERQREDGSMFFRTFYYFLSSSAGAFLCRDLQLWQTVLSVKGLKGYPHSVRP</sequence>
<keyword evidence="1 6" id="KW-0489">Methyltransferase</keyword>
<keyword evidence="3" id="KW-0949">S-adenosyl-L-methionine</keyword>
<evidence type="ECO:0000256" key="2">
    <source>
        <dbReference type="ARBA" id="ARBA00022679"/>
    </source>
</evidence>
<gene>
    <name evidence="6" type="ORF">ADEAN_000453600</name>
</gene>
<dbReference type="SUPFAM" id="SSF53335">
    <property type="entry name" value="S-adenosyl-L-methionine-dependent methyltransferases"/>
    <property type="match status" value="1"/>
</dbReference>
<dbReference type="GO" id="GO:0006629">
    <property type="term" value="P:lipid metabolic process"/>
    <property type="evidence" value="ECO:0007669"/>
    <property type="project" value="UniProtKB-KW"/>
</dbReference>